<comment type="similarity">
    <text evidence="2">Belongs to the VTI1 family.</text>
</comment>
<keyword evidence="4 10" id="KW-0812">Transmembrane</keyword>
<evidence type="ECO:0000313" key="12">
    <source>
        <dbReference type="EMBL" id="CAE4651061.1"/>
    </source>
</evidence>
<dbReference type="SUPFAM" id="SSF58038">
    <property type="entry name" value="SNARE fusion complex"/>
    <property type="match status" value="1"/>
</dbReference>
<dbReference type="GO" id="GO:0000149">
    <property type="term" value="F:SNARE binding"/>
    <property type="evidence" value="ECO:0007669"/>
    <property type="project" value="TreeGrafter"/>
</dbReference>
<keyword evidence="6 10" id="KW-1133">Transmembrane helix</keyword>
<organism evidence="12">
    <name type="scientific">Ditylum brightwellii</name>
    <dbReference type="NCBI Taxonomy" id="49249"/>
    <lineage>
        <taxon>Eukaryota</taxon>
        <taxon>Sar</taxon>
        <taxon>Stramenopiles</taxon>
        <taxon>Ochrophyta</taxon>
        <taxon>Bacillariophyta</taxon>
        <taxon>Mediophyceae</taxon>
        <taxon>Lithodesmiophycidae</taxon>
        <taxon>Lithodesmiales</taxon>
        <taxon>Lithodesmiaceae</taxon>
        <taxon>Ditylum</taxon>
    </lineage>
</organism>
<comment type="subcellular location">
    <subcellularLocation>
        <location evidence="1">Membrane</location>
        <topology evidence="1">Single-pass type IV membrane protein</topology>
    </subcellularLocation>
</comment>
<dbReference type="SUPFAM" id="SSF47661">
    <property type="entry name" value="t-snare proteins"/>
    <property type="match status" value="1"/>
</dbReference>
<evidence type="ECO:0000256" key="4">
    <source>
        <dbReference type="ARBA" id="ARBA00022692"/>
    </source>
</evidence>
<reference evidence="12" key="1">
    <citation type="submission" date="2021-01" db="EMBL/GenBank/DDBJ databases">
        <authorList>
            <person name="Corre E."/>
            <person name="Pelletier E."/>
            <person name="Niang G."/>
            <person name="Scheremetjew M."/>
            <person name="Finn R."/>
            <person name="Kale V."/>
            <person name="Holt S."/>
            <person name="Cochrane G."/>
            <person name="Meng A."/>
            <person name="Brown T."/>
            <person name="Cohen L."/>
        </authorList>
    </citation>
    <scope>NUCLEOTIDE SEQUENCE</scope>
    <source>
        <strain evidence="12">GSO104</strain>
    </source>
</reference>
<dbReference type="GO" id="GO:0031902">
    <property type="term" value="C:late endosome membrane"/>
    <property type="evidence" value="ECO:0007669"/>
    <property type="project" value="TreeGrafter"/>
</dbReference>
<dbReference type="GO" id="GO:0012507">
    <property type="term" value="C:ER to Golgi transport vesicle membrane"/>
    <property type="evidence" value="ECO:0007669"/>
    <property type="project" value="TreeGrafter"/>
</dbReference>
<feature type="transmembrane region" description="Helical" evidence="10">
    <location>
        <begin position="200"/>
        <end position="218"/>
    </location>
</feature>
<keyword evidence="8 10" id="KW-0472">Membrane</keyword>
<dbReference type="AlphaFoldDB" id="A0A6S8XXA7"/>
<dbReference type="CDD" id="cd15862">
    <property type="entry name" value="SNARE_Vti1"/>
    <property type="match status" value="1"/>
</dbReference>
<feature type="domain" description="Vesicle transport v-SNARE N-terminal" evidence="11">
    <location>
        <begin position="1"/>
        <end position="96"/>
    </location>
</feature>
<dbReference type="Pfam" id="PF05008">
    <property type="entry name" value="V-SNARE"/>
    <property type="match status" value="1"/>
</dbReference>
<dbReference type="Gene3D" id="1.20.5.110">
    <property type="match status" value="1"/>
</dbReference>
<dbReference type="GO" id="GO:0005794">
    <property type="term" value="C:Golgi apparatus"/>
    <property type="evidence" value="ECO:0007669"/>
    <property type="project" value="TreeGrafter"/>
</dbReference>
<dbReference type="GO" id="GO:0005789">
    <property type="term" value="C:endoplasmic reticulum membrane"/>
    <property type="evidence" value="ECO:0007669"/>
    <property type="project" value="TreeGrafter"/>
</dbReference>
<keyword evidence="3" id="KW-0813">Transport</keyword>
<evidence type="ECO:0000256" key="5">
    <source>
        <dbReference type="ARBA" id="ARBA00022927"/>
    </source>
</evidence>
<dbReference type="EMBL" id="HBNS01049964">
    <property type="protein sequence ID" value="CAE4651061.1"/>
    <property type="molecule type" value="Transcribed_RNA"/>
</dbReference>
<feature type="coiled-coil region" evidence="9">
    <location>
        <begin position="72"/>
        <end position="159"/>
    </location>
</feature>
<evidence type="ECO:0000256" key="6">
    <source>
        <dbReference type="ARBA" id="ARBA00022989"/>
    </source>
</evidence>
<dbReference type="PANTHER" id="PTHR21230">
    <property type="entry name" value="VESICLE TRANSPORT V-SNARE PROTEIN VTI1-RELATED"/>
    <property type="match status" value="1"/>
</dbReference>
<evidence type="ECO:0000256" key="7">
    <source>
        <dbReference type="ARBA" id="ARBA00023054"/>
    </source>
</evidence>
<evidence type="ECO:0000256" key="10">
    <source>
        <dbReference type="SAM" id="Phobius"/>
    </source>
</evidence>
<dbReference type="GO" id="GO:0031201">
    <property type="term" value="C:SNARE complex"/>
    <property type="evidence" value="ECO:0007669"/>
    <property type="project" value="TreeGrafter"/>
</dbReference>
<protein>
    <recommendedName>
        <fullName evidence="11">Vesicle transport v-SNARE N-terminal domain-containing protein</fullName>
    </recommendedName>
</protein>
<evidence type="ECO:0000256" key="9">
    <source>
        <dbReference type="SAM" id="Coils"/>
    </source>
</evidence>
<name>A0A6S8XXA7_9STRA</name>
<dbReference type="InterPro" id="IPR010989">
    <property type="entry name" value="SNARE"/>
</dbReference>
<evidence type="ECO:0000256" key="2">
    <source>
        <dbReference type="ARBA" id="ARBA00006108"/>
    </source>
</evidence>
<proteinExistence type="inferred from homology"/>
<keyword evidence="5" id="KW-0653">Protein transport</keyword>
<gene>
    <name evidence="12" type="ORF">DBRI00130_LOCUS37805</name>
</gene>
<dbReference type="FunFam" id="1.20.5.110:FF:000002">
    <property type="entry name" value="Vesicle transport through interaction with t-SNAREsB"/>
    <property type="match status" value="1"/>
</dbReference>
<dbReference type="PANTHER" id="PTHR21230:SF84">
    <property type="entry name" value="VESICLE TRANSPORT V-SNARE N-TERMINAL DOMAIN-CONTAINING PROTEIN"/>
    <property type="match status" value="1"/>
</dbReference>
<accession>A0A6S8XXA7</accession>
<evidence type="ECO:0000256" key="8">
    <source>
        <dbReference type="ARBA" id="ARBA00023136"/>
    </source>
</evidence>
<sequence length="220" mass="24804">MSSISFERYDEEFLSLTEQVQKSLTSLDIESAQSSSSAESDLKFALNLLSQCEDLLKQMSVEARGADNADTKKELLHKVRVCKAKLANLRDDYETAKNEIERMSLISPSLGPSRGNGAGSHKERLLATSEKIKSQNDTLERARRIMADTEETAMEITTELGRNRETIQSAHGRVREVSGLTNRARRIVQNMSRREVQQKLVLYMVLAVIFIVLVIIIFNL</sequence>
<dbReference type="Gene3D" id="1.20.58.400">
    <property type="entry name" value="t-snare proteins"/>
    <property type="match status" value="1"/>
</dbReference>
<evidence type="ECO:0000259" key="11">
    <source>
        <dbReference type="Pfam" id="PF05008"/>
    </source>
</evidence>
<dbReference type="InterPro" id="IPR038407">
    <property type="entry name" value="v-SNARE_N_sf"/>
</dbReference>
<keyword evidence="7 9" id="KW-0175">Coiled coil</keyword>
<evidence type="ECO:0000256" key="1">
    <source>
        <dbReference type="ARBA" id="ARBA00004211"/>
    </source>
</evidence>
<dbReference type="GO" id="GO:0006906">
    <property type="term" value="P:vesicle fusion"/>
    <property type="evidence" value="ECO:0007669"/>
    <property type="project" value="TreeGrafter"/>
</dbReference>
<dbReference type="InterPro" id="IPR007705">
    <property type="entry name" value="Vesicle_trsprt_v-SNARE_N"/>
</dbReference>
<dbReference type="GO" id="GO:0005484">
    <property type="term" value="F:SNAP receptor activity"/>
    <property type="evidence" value="ECO:0007669"/>
    <property type="project" value="TreeGrafter"/>
</dbReference>
<evidence type="ECO:0000256" key="3">
    <source>
        <dbReference type="ARBA" id="ARBA00022448"/>
    </source>
</evidence>
<dbReference type="Pfam" id="PF12352">
    <property type="entry name" value="V-SNARE_C"/>
    <property type="match status" value="1"/>
</dbReference>
<dbReference type="GO" id="GO:0006886">
    <property type="term" value="P:intracellular protein transport"/>
    <property type="evidence" value="ECO:0007669"/>
    <property type="project" value="InterPro"/>
</dbReference>